<dbReference type="Pfam" id="PF13349">
    <property type="entry name" value="DUF4097"/>
    <property type="match status" value="1"/>
</dbReference>
<feature type="compositionally biased region" description="Polar residues" evidence="1">
    <location>
        <begin position="241"/>
        <end position="258"/>
    </location>
</feature>
<evidence type="ECO:0000256" key="1">
    <source>
        <dbReference type="SAM" id="MobiDB-lite"/>
    </source>
</evidence>
<organism evidence="3 4">
    <name type="scientific">Kribbella kalugense</name>
    <dbReference type="NCBI Taxonomy" id="2512221"/>
    <lineage>
        <taxon>Bacteria</taxon>
        <taxon>Bacillati</taxon>
        <taxon>Actinomycetota</taxon>
        <taxon>Actinomycetes</taxon>
        <taxon>Propionibacteriales</taxon>
        <taxon>Kribbellaceae</taxon>
        <taxon>Kribbella</taxon>
    </lineage>
</organism>
<feature type="domain" description="DUF4097" evidence="2">
    <location>
        <begin position="51"/>
        <end position="262"/>
    </location>
</feature>
<sequence>MGGLEKRRTMAENKQLGVILLVAAAGLAFWQFGDKDSDDAHKIDDKITTVQLAADHADITIKVSDDDKTTVQEKRKYWFWKHGDAYSVNDGVLKLNGDCGWQCSADFEVTVPRGTKVTGENGSGDLELTGVGGVDAKSRSGEVKLREVEGDVNLDVTSGDVTVSDLTGKLRVKANSGDIEAKDLKGGPVDVETTSGDMELQLAEANDIQVKGTSGDIEITAPSGDYKVSTDTRHGDVENDLGNSPTGSHTVSATTTSGDIELHAGG</sequence>
<feature type="compositionally biased region" description="Basic and acidic residues" evidence="1">
    <location>
        <begin position="228"/>
        <end position="237"/>
    </location>
</feature>
<gene>
    <name evidence="3" type="ORF">EV650_4423</name>
</gene>
<dbReference type="AlphaFoldDB" id="A0A4R7ZKG9"/>
<evidence type="ECO:0000313" key="3">
    <source>
        <dbReference type="EMBL" id="TDW17845.1"/>
    </source>
</evidence>
<evidence type="ECO:0000313" key="4">
    <source>
        <dbReference type="Proteomes" id="UP000295447"/>
    </source>
</evidence>
<accession>A0A4R7ZKG9</accession>
<keyword evidence="4" id="KW-1185">Reference proteome</keyword>
<dbReference type="PANTHER" id="PTHR34094:SF1">
    <property type="entry name" value="PROTEIN FAM185A"/>
    <property type="match status" value="1"/>
</dbReference>
<comment type="caution">
    <text evidence="3">The sequence shown here is derived from an EMBL/GenBank/DDBJ whole genome shotgun (WGS) entry which is preliminary data.</text>
</comment>
<name>A0A4R7ZKG9_9ACTN</name>
<dbReference type="EMBL" id="SODF01000002">
    <property type="protein sequence ID" value="TDW17845.1"/>
    <property type="molecule type" value="Genomic_DNA"/>
</dbReference>
<dbReference type="RefSeq" id="WP_238174370.1">
    <property type="nucleotide sequence ID" value="NZ_SODF01000002.1"/>
</dbReference>
<reference evidence="3 4" key="1">
    <citation type="submission" date="2019-03" db="EMBL/GenBank/DDBJ databases">
        <title>Genomic Encyclopedia of Type Strains, Phase III (KMG-III): the genomes of soil and plant-associated and newly described type strains.</title>
        <authorList>
            <person name="Whitman W."/>
        </authorList>
    </citation>
    <scope>NUCLEOTIDE SEQUENCE [LARGE SCALE GENOMIC DNA]</scope>
    <source>
        <strain evidence="3 4">VKM Ac-2570</strain>
    </source>
</reference>
<dbReference type="PANTHER" id="PTHR34094">
    <property type="match status" value="1"/>
</dbReference>
<protein>
    <submittedName>
        <fullName evidence="3">Putative adhesin</fullName>
    </submittedName>
</protein>
<evidence type="ECO:0000259" key="2">
    <source>
        <dbReference type="Pfam" id="PF13349"/>
    </source>
</evidence>
<feature type="region of interest" description="Disordered" evidence="1">
    <location>
        <begin position="221"/>
        <end position="266"/>
    </location>
</feature>
<proteinExistence type="predicted"/>
<dbReference type="Proteomes" id="UP000295447">
    <property type="component" value="Unassembled WGS sequence"/>
</dbReference>
<dbReference type="InterPro" id="IPR025164">
    <property type="entry name" value="Toastrack_DUF4097"/>
</dbReference>